<dbReference type="SUPFAM" id="SSF52540">
    <property type="entry name" value="P-loop containing nucleoside triphosphate hydrolases"/>
    <property type="match status" value="1"/>
</dbReference>
<proteinExistence type="inferred from homology"/>
<dbReference type="PANTHER" id="PTHR22942:SF30">
    <property type="entry name" value="MEIOTIC RECOMBINATION PROTEIN DMC1_LIM15 HOMOLOG"/>
    <property type="match status" value="1"/>
</dbReference>
<dbReference type="Gene3D" id="1.10.150.20">
    <property type="entry name" value="5' to 3' exonuclease, C-terminal subdomain"/>
    <property type="match status" value="1"/>
</dbReference>
<evidence type="ECO:0000256" key="4">
    <source>
        <dbReference type="ARBA" id="ARBA00025684"/>
    </source>
</evidence>
<dbReference type="RefSeq" id="WP_013336005.1">
    <property type="nucleotide sequence ID" value="NC_014537.1"/>
</dbReference>
<dbReference type="OrthoDB" id="31129at2157"/>
<organism evidence="8 9">
    <name type="scientific">Vulcanisaeta distributa (strain DSM 14429 / JCM 11212 / NBRC 100878 / IC-017)</name>
    <dbReference type="NCBI Taxonomy" id="572478"/>
    <lineage>
        <taxon>Archaea</taxon>
        <taxon>Thermoproteota</taxon>
        <taxon>Thermoprotei</taxon>
        <taxon>Thermoproteales</taxon>
        <taxon>Thermoproteaceae</taxon>
        <taxon>Vulcanisaeta</taxon>
    </lineage>
</organism>
<dbReference type="InterPro" id="IPR003593">
    <property type="entry name" value="AAA+_ATPase"/>
</dbReference>
<keyword evidence="5" id="KW-0227">DNA damage</keyword>
<dbReference type="EMBL" id="CP002100">
    <property type="protein sequence ID" value="ADN50280.1"/>
    <property type="molecule type" value="Genomic_DNA"/>
</dbReference>
<reference evidence="8 9" key="1">
    <citation type="journal article" date="2010" name="Stand. Genomic Sci.">
        <title>Complete genome sequence of Vulcanisaeta distributa type strain (IC-017).</title>
        <authorList>
            <person name="Mavromatis K."/>
            <person name="Sikorski J."/>
            <person name="Pabst E."/>
            <person name="Teshima H."/>
            <person name="Lapidus A."/>
            <person name="Lucas S."/>
            <person name="Nolan M."/>
            <person name="Glavina Del Rio T."/>
            <person name="Cheng J.F."/>
            <person name="Bruce D."/>
            <person name="Goodwin L."/>
            <person name="Pitluck S."/>
            <person name="Liolios K."/>
            <person name="Ivanova N."/>
            <person name="Mikhailova N."/>
            <person name="Pati A."/>
            <person name="Chen A."/>
            <person name="Palaniappan K."/>
            <person name="Land M."/>
            <person name="Hauser L."/>
            <person name="Chang Y.J."/>
            <person name="Jeffries C.D."/>
            <person name="Rohde M."/>
            <person name="Spring S."/>
            <person name="Goker M."/>
            <person name="Wirth R."/>
            <person name="Woyke T."/>
            <person name="Bristow J."/>
            <person name="Eisen J.A."/>
            <person name="Markowitz V."/>
            <person name="Hugenholtz P."/>
            <person name="Klenk H.P."/>
            <person name="Kyrpides N.C."/>
        </authorList>
    </citation>
    <scope>NUCLEOTIDE SEQUENCE [LARGE SCALE GENOMIC DNA]</scope>
    <source>
        <strain evidence="9">DSM 14429 / JCM 11212 / NBRC 100878 / IC-017</strain>
    </source>
</reference>
<dbReference type="SMART" id="SM00382">
    <property type="entry name" value="AAA"/>
    <property type="match status" value="1"/>
</dbReference>
<evidence type="ECO:0000259" key="6">
    <source>
        <dbReference type="PROSITE" id="PS50162"/>
    </source>
</evidence>
<keyword evidence="5" id="KW-0233">DNA recombination</keyword>
<evidence type="ECO:0000256" key="2">
    <source>
        <dbReference type="ARBA" id="ARBA00022840"/>
    </source>
</evidence>
<dbReference type="GO" id="GO:0140664">
    <property type="term" value="F:ATP-dependent DNA damage sensor activity"/>
    <property type="evidence" value="ECO:0007669"/>
    <property type="project" value="InterPro"/>
</dbReference>
<dbReference type="Pfam" id="PF14520">
    <property type="entry name" value="HHH_5"/>
    <property type="match status" value="1"/>
</dbReference>
<gene>
    <name evidence="8" type="ordered locus">Vdis_0890</name>
</gene>
<keyword evidence="3 5" id="KW-0238">DNA-binding</keyword>
<dbReference type="InterPro" id="IPR013632">
    <property type="entry name" value="Rad51_C"/>
</dbReference>
<dbReference type="NCBIfam" id="NF003301">
    <property type="entry name" value="PRK04301.1"/>
    <property type="match status" value="1"/>
</dbReference>
<evidence type="ECO:0000256" key="3">
    <source>
        <dbReference type="ARBA" id="ARBA00023125"/>
    </source>
</evidence>
<dbReference type="GO" id="GO:0006281">
    <property type="term" value="P:DNA repair"/>
    <property type="evidence" value="ECO:0007669"/>
    <property type="project" value="InterPro"/>
</dbReference>
<dbReference type="PANTHER" id="PTHR22942">
    <property type="entry name" value="RECA/RAD51/RADA DNA STRAND-PAIRING FAMILY MEMBER"/>
    <property type="match status" value="1"/>
</dbReference>
<sequence length="318" mass="35673">MPQEGIDLEDLEGIGPKTAQLLKSKGILSVRHLALFNPEELIELTDMTPDRVEKILRSARDIVFGSNRVSRATDLAKNFEGIIRLRTNVRAIDDLLQGGLEPKAIYEFAGEFGTGKTQLCHQLSVTVQLSQDKGGVGGAAVYLDTEEAFSPNRIVNIAQRFDLDPNEALDNIYVIKVINAADLEDRIKFDVVKLVEQANAKLIVVDSIIALYRAEFKGRERLAERQQRLNYILDWLMRIAKVYNVYVVLTNQVLDVPMGYIEVKRPAGGNVLAHAVTHRLFLKKSKEDIKVMEVLDSPRLPFKASAMFRITDKGVEDV</sequence>
<evidence type="ECO:0000256" key="5">
    <source>
        <dbReference type="PIRNR" id="PIRNR005856"/>
    </source>
</evidence>
<dbReference type="SMART" id="SM00278">
    <property type="entry name" value="HhH1"/>
    <property type="match status" value="2"/>
</dbReference>
<dbReference type="AlphaFoldDB" id="E1QPA9"/>
<dbReference type="HOGENOM" id="CLU_041732_0_0_2"/>
<dbReference type="InterPro" id="IPR027417">
    <property type="entry name" value="P-loop_NTPase"/>
</dbReference>
<comment type="similarity">
    <text evidence="5">Belongs to the eukaryotic RecA-like protein family.</text>
</comment>
<keyword evidence="9" id="KW-1185">Reference proteome</keyword>
<dbReference type="InterPro" id="IPR020587">
    <property type="entry name" value="RecA_monomer-monomer_interface"/>
</dbReference>
<dbReference type="KEGG" id="vdi:Vdis_0890"/>
<comment type="function">
    <text evidence="4 5">Involved in DNA repair and in homologous recombination. Binds and assemble on single-stranded DNA to form a nucleoprotein filament. Hydrolyzes ATP in a ssDNA-dependent manner and promotes DNA strand exchange between homologous DNA molecules.</text>
</comment>
<dbReference type="PROSITE" id="PS50162">
    <property type="entry name" value="RECA_2"/>
    <property type="match status" value="1"/>
</dbReference>
<evidence type="ECO:0000256" key="1">
    <source>
        <dbReference type="ARBA" id="ARBA00022741"/>
    </source>
</evidence>
<dbReference type="eggNOG" id="arCOG00415">
    <property type="taxonomic scope" value="Archaea"/>
</dbReference>
<dbReference type="SUPFAM" id="SSF47794">
    <property type="entry name" value="Rad51 N-terminal domain-like"/>
    <property type="match status" value="1"/>
</dbReference>
<dbReference type="InterPro" id="IPR020588">
    <property type="entry name" value="RecA_ATP-bd"/>
</dbReference>
<evidence type="ECO:0000313" key="9">
    <source>
        <dbReference type="Proteomes" id="UP000006681"/>
    </source>
</evidence>
<dbReference type="InterPro" id="IPR003583">
    <property type="entry name" value="Hlx-hairpin-Hlx_DNA-bd_motif"/>
</dbReference>
<dbReference type="GeneID" id="9751819"/>
<feature type="domain" description="RecA family profile 1" evidence="6">
    <location>
        <begin position="81"/>
        <end position="253"/>
    </location>
</feature>
<feature type="domain" description="RecA family profile 2" evidence="7">
    <location>
        <begin position="255"/>
        <end position="318"/>
    </location>
</feature>
<dbReference type="InterPro" id="IPR010995">
    <property type="entry name" value="DNA_repair_Rad51/TF_NusA_a-hlx"/>
</dbReference>
<dbReference type="Gene3D" id="3.40.50.300">
    <property type="entry name" value="P-loop containing nucleotide triphosphate hydrolases"/>
    <property type="match status" value="1"/>
</dbReference>
<protein>
    <recommendedName>
        <fullName evidence="5">DNA repair and recombination protein RadA</fullName>
    </recommendedName>
</protein>
<dbReference type="Pfam" id="PF08423">
    <property type="entry name" value="Rad51"/>
    <property type="match status" value="1"/>
</dbReference>
<dbReference type="STRING" id="572478.Vdis_0890"/>
<evidence type="ECO:0000313" key="8">
    <source>
        <dbReference type="EMBL" id="ADN50280.1"/>
    </source>
</evidence>
<dbReference type="GO" id="GO:0005524">
    <property type="term" value="F:ATP binding"/>
    <property type="evidence" value="ECO:0007669"/>
    <property type="project" value="UniProtKB-KW"/>
</dbReference>
<reference evidence="9" key="2">
    <citation type="journal article" date="2010" name="Stand. Genomic Sci.">
        <title>Complete genome sequence of Vulcanisaeta distributa type strain (IC-017T).</title>
        <authorList>
            <person name="Mavromatis K."/>
            <person name="Sikorski J."/>
            <person name="Pabst E."/>
            <person name="Teshima H."/>
            <person name="Lapidus A."/>
            <person name="Lucas S."/>
            <person name="Nolan M."/>
            <person name="Glavina Del Rio T."/>
            <person name="Cheng J."/>
            <person name="Bruce D."/>
            <person name="Goodwin L."/>
            <person name="Pitluck S."/>
            <person name="Liolios K."/>
            <person name="Ivanova N."/>
            <person name="Mikhailova N."/>
            <person name="Pati A."/>
            <person name="Chen A."/>
            <person name="Palaniappan K."/>
            <person name="Land M."/>
            <person name="Hauser L."/>
            <person name="Chang Y."/>
            <person name="Jeffries C."/>
            <person name="Rohde M."/>
            <person name="Spring S."/>
            <person name="Goker M."/>
            <person name="Wirth R."/>
            <person name="Woyke T."/>
            <person name="Bristow J."/>
            <person name="Eisen J."/>
            <person name="Markowitz V."/>
            <person name="Hugenholtz P."/>
            <person name="Klenk H."/>
            <person name="Kyrpides N."/>
        </authorList>
    </citation>
    <scope>NUCLEOTIDE SEQUENCE [LARGE SCALE GENOMIC DNA]</scope>
    <source>
        <strain evidence="9">DSM 14429 / JCM 11212 / NBRC 100878 / IC-017</strain>
    </source>
</reference>
<keyword evidence="2" id="KW-0067">ATP-binding</keyword>
<evidence type="ECO:0000259" key="7">
    <source>
        <dbReference type="PROSITE" id="PS50163"/>
    </source>
</evidence>
<name>E1QPA9_VULDI</name>
<accession>E1QPA9</accession>
<dbReference type="GO" id="GO:0006310">
    <property type="term" value="P:DNA recombination"/>
    <property type="evidence" value="ECO:0007669"/>
    <property type="project" value="UniProtKB-KW"/>
</dbReference>
<dbReference type="PIRSF" id="PIRSF005856">
    <property type="entry name" value="Rad51"/>
    <property type="match status" value="1"/>
</dbReference>
<dbReference type="GO" id="GO:0003677">
    <property type="term" value="F:DNA binding"/>
    <property type="evidence" value="ECO:0007669"/>
    <property type="project" value="UniProtKB-KW"/>
</dbReference>
<keyword evidence="1" id="KW-0547">Nucleotide-binding</keyword>
<dbReference type="InterPro" id="IPR016467">
    <property type="entry name" value="DNA_recomb/repair_RecA-like"/>
</dbReference>
<dbReference type="PROSITE" id="PS50163">
    <property type="entry name" value="RECA_3"/>
    <property type="match status" value="1"/>
</dbReference>
<dbReference type="Proteomes" id="UP000006681">
    <property type="component" value="Chromosome"/>
</dbReference>